<protein>
    <submittedName>
        <fullName evidence="1">Uncharacterized protein</fullName>
    </submittedName>
</protein>
<dbReference type="EMBL" id="JADGMS010000013">
    <property type="protein sequence ID" value="KAF9670738.1"/>
    <property type="molecule type" value="Genomic_DNA"/>
</dbReference>
<dbReference type="Proteomes" id="UP000657918">
    <property type="component" value="Unassembled WGS sequence"/>
</dbReference>
<keyword evidence="2" id="KW-1185">Reference proteome</keyword>
<sequence>MALFICSNYTTYLSQFHVSMLLGMSSSVPMGDEGCPLLERSVDEPQSFFCDHVSNQNNKVIIWKLLCPLPEFPDLFFKSIRGRIRQKILWLPTLLNWLQMNQDVLLSPILHRFEDFNLLGWHRMCDLYMHLPRGHKRLLDTLNLPALSRKNQDHVLNV</sequence>
<comment type="caution">
    <text evidence="1">The sequence shown here is derived from an EMBL/GenBank/DDBJ whole genome shotgun (WGS) entry which is preliminary data.</text>
</comment>
<gene>
    <name evidence="1" type="ORF">SADUNF_Sadunf13G0099900</name>
</gene>
<reference evidence="1 2" key="1">
    <citation type="submission" date="2020-10" db="EMBL/GenBank/DDBJ databases">
        <title>Plant Genome Project.</title>
        <authorList>
            <person name="Zhang R.-G."/>
        </authorList>
    </citation>
    <scope>NUCLEOTIDE SEQUENCE [LARGE SCALE GENOMIC DNA]</scope>
    <source>
        <strain evidence="1">FAFU-HL-1</strain>
        <tissue evidence="1">Leaf</tissue>
    </source>
</reference>
<dbReference type="AlphaFoldDB" id="A0A835JI72"/>
<accession>A0A835JI72</accession>
<organism evidence="1 2">
    <name type="scientific">Salix dunnii</name>
    <dbReference type="NCBI Taxonomy" id="1413687"/>
    <lineage>
        <taxon>Eukaryota</taxon>
        <taxon>Viridiplantae</taxon>
        <taxon>Streptophyta</taxon>
        <taxon>Embryophyta</taxon>
        <taxon>Tracheophyta</taxon>
        <taxon>Spermatophyta</taxon>
        <taxon>Magnoliopsida</taxon>
        <taxon>eudicotyledons</taxon>
        <taxon>Gunneridae</taxon>
        <taxon>Pentapetalae</taxon>
        <taxon>rosids</taxon>
        <taxon>fabids</taxon>
        <taxon>Malpighiales</taxon>
        <taxon>Salicaceae</taxon>
        <taxon>Saliceae</taxon>
        <taxon>Salix</taxon>
    </lineage>
</organism>
<evidence type="ECO:0000313" key="2">
    <source>
        <dbReference type="Proteomes" id="UP000657918"/>
    </source>
</evidence>
<name>A0A835JI72_9ROSI</name>
<proteinExistence type="predicted"/>
<evidence type="ECO:0000313" key="1">
    <source>
        <dbReference type="EMBL" id="KAF9670738.1"/>
    </source>
</evidence>